<dbReference type="InterPro" id="IPR036388">
    <property type="entry name" value="WH-like_DNA-bd_sf"/>
</dbReference>
<dbReference type="Pfam" id="PF00392">
    <property type="entry name" value="GntR"/>
    <property type="match status" value="1"/>
</dbReference>
<dbReference type="SUPFAM" id="SSF48008">
    <property type="entry name" value="GntR ligand-binding domain-like"/>
    <property type="match status" value="1"/>
</dbReference>
<dbReference type="SMART" id="SM00895">
    <property type="entry name" value="FCD"/>
    <property type="match status" value="1"/>
</dbReference>
<evidence type="ECO:0000259" key="5">
    <source>
        <dbReference type="PROSITE" id="PS50949"/>
    </source>
</evidence>
<dbReference type="Proteomes" id="UP000199497">
    <property type="component" value="Unassembled WGS sequence"/>
</dbReference>
<proteinExistence type="predicted"/>
<dbReference type="Gene3D" id="1.10.10.10">
    <property type="entry name" value="Winged helix-like DNA-binding domain superfamily/Winged helix DNA-binding domain"/>
    <property type="match status" value="1"/>
</dbReference>
<sequence length="255" mass="28112">MSDPEHGEPEPAGRRDAATELEELVFERFGVGELLPSESELATRLGVSRLTVREAIRSLRARGLVEIRKGRRPRVTTPGGDQIGDFFSTLLRRNPGSAFELLEVRHGLETQTSTLAANNAGSSEVSTMEMAIRAMERAEDAAEYHDADLRFHELLARASGNRMLTLLIEALAGSLRDSMITSYRGHLKLGGSHADAVEQHREVLERIRERDPGGAAEAMRRHLRTTERDLRAMFTSTSSGEPTDGAPAERETPES</sequence>
<dbReference type="PROSITE" id="PS50949">
    <property type="entry name" value="HTH_GNTR"/>
    <property type="match status" value="1"/>
</dbReference>
<dbReference type="PANTHER" id="PTHR43537">
    <property type="entry name" value="TRANSCRIPTIONAL REGULATOR, GNTR FAMILY"/>
    <property type="match status" value="1"/>
</dbReference>
<dbReference type="SMART" id="SM00345">
    <property type="entry name" value="HTH_GNTR"/>
    <property type="match status" value="1"/>
</dbReference>
<keyword evidence="7" id="KW-1185">Reference proteome</keyword>
<dbReference type="SUPFAM" id="SSF46785">
    <property type="entry name" value="Winged helix' DNA-binding domain"/>
    <property type="match status" value="1"/>
</dbReference>
<feature type="domain" description="HTH gntR-type" evidence="5">
    <location>
        <begin position="11"/>
        <end position="78"/>
    </location>
</feature>
<dbReference type="STRING" id="405564.SAMN04487905_101166"/>
<dbReference type="InterPro" id="IPR008920">
    <property type="entry name" value="TF_FadR/GntR_C"/>
</dbReference>
<dbReference type="CDD" id="cd07377">
    <property type="entry name" value="WHTH_GntR"/>
    <property type="match status" value="1"/>
</dbReference>
<dbReference type="AlphaFoldDB" id="A0A1H0NL70"/>
<evidence type="ECO:0000256" key="1">
    <source>
        <dbReference type="ARBA" id="ARBA00023015"/>
    </source>
</evidence>
<dbReference type="Pfam" id="PF07729">
    <property type="entry name" value="FCD"/>
    <property type="match status" value="1"/>
</dbReference>
<dbReference type="PANTHER" id="PTHR43537:SF44">
    <property type="entry name" value="GNTR FAMILY REGULATORY PROTEIN"/>
    <property type="match status" value="1"/>
</dbReference>
<gene>
    <name evidence="6" type="ORF">SAMN04487905_101166</name>
</gene>
<organism evidence="6 7">
    <name type="scientific">Actinopolyspora xinjiangensis</name>
    <dbReference type="NCBI Taxonomy" id="405564"/>
    <lineage>
        <taxon>Bacteria</taxon>
        <taxon>Bacillati</taxon>
        <taxon>Actinomycetota</taxon>
        <taxon>Actinomycetes</taxon>
        <taxon>Actinopolysporales</taxon>
        <taxon>Actinopolysporaceae</taxon>
        <taxon>Actinopolyspora</taxon>
    </lineage>
</organism>
<keyword evidence="6" id="KW-0670">Pyruvate</keyword>
<dbReference type="PRINTS" id="PR00035">
    <property type="entry name" value="HTHGNTR"/>
</dbReference>
<dbReference type="InterPro" id="IPR000524">
    <property type="entry name" value="Tscrpt_reg_HTH_GntR"/>
</dbReference>
<feature type="compositionally biased region" description="Basic and acidic residues" evidence="4">
    <location>
        <begin position="210"/>
        <end position="231"/>
    </location>
</feature>
<protein>
    <submittedName>
        <fullName evidence="6">GntR family transcriptional regulator, transcriptional repressor for pyruvate dehydrogenase complex</fullName>
    </submittedName>
</protein>
<feature type="region of interest" description="Disordered" evidence="4">
    <location>
        <begin position="210"/>
        <end position="255"/>
    </location>
</feature>
<evidence type="ECO:0000313" key="7">
    <source>
        <dbReference type="Proteomes" id="UP000199497"/>
    </source>
</evidence>
<keyword evidence="2" id="KW-0238">DNA-binding</keyword>
<accession>A0A1H0NL70</accession>
<keyword evidence="3" id="KW-0804">Transcription</keyword>
<dbReference type="GO" id="GO:0003677">
    <property type="term" value="F:DNA binding"/>
    <property type="evidence" value="ECO:0007669"/>
    <property type="project" value="UniProtKB-KW"/>
</dbReference>
<dbReference type="OrthoDB" id="4164516at2"/>
<dbReference type="GO" id="GO:0003700">
    <property type="term" value="F:DNA-binding transcription factor activity"/>
    <property type="evidence" value="ECO:0007669"/>
    <property type="project" value="InterPro"/>
</dbReference>
<dbReference type="InterPro" id="IPR036390">
    <property type="entry name" value="WH_DNA-bd_sf"/>
</dbReference>
<evidence type="ECO:0000256" key="3">
    <source>
        <dbReference type="ARBA" id="ARBA00023163"/>
    </source>
</evidence>
<dbReference type="EMBL" id="FNJR01000001">
    <property type="protein sequence ID" value="SDO93346.1"/>
    <property type="molecule type" value="Genomic_DNA"/>
</dbReference>
<evidence type="ECO:0000256" key="2">
    <source>
        <dbReference type="ARBA" id="ARBA00023125"/>
    </source>
</evidence>
<evidence type="ECO:0000313" key="6">
    <source>
        <dbReference type="EMBL" id="SDO93346.1"/>
    </source>
</evidence>
<dbReference type="Gene3D" id="1.20.120.530">
    <property type="entry name" value="GntR ligand-binding domain-like"/>
    <property type="match status" value="1"/>
</dbReference>
<evidence type="ECO:0000256" key="4">
    <source>
        <dbReference type="SAM" id="MobiDB-lite"/>
    </source>
</evidence>
<keyword evidence="1" id="KW-0805">Transcription regulation</keyword>
<reference evidence="7" key="1">
    <citation type="submission" date="2016-10" db="EMBL/GenBank/DDBJ databases">
        <authorList>
            <person name="Varghese N."/>
            <person name="Submissions S."/>
        </authorList>
    </citation>
    <scope>NUCLEOTIDE SEQUENCE [LARGE SCALE GENOMIC DNA]</scope>
    <source>
        <strain evidence="7">DSM 46732</strain>
    </source>
</reference>
<dbReference type="InterPro" id="IPR011711">
    <property type="entry name" value="GntR_C"/>
</dbReference>
<name>A0A1H0NL70_9ACTN</name>